<accession>A0ABS8EM04</accession>
<evidence type="ECO:0000313" key="1">
    <source>
        <dbReference type="EMBL" id="MCC1484244.1"/>
    </source>
</evidence>
<dbReference type="Proteomes" id="UP000778797">
    <property type="component" value="Unassembled WGS sequence"/>
</dbReference>
<protein>
    <submittedName>
        <fullName evidence="1">Uncharacterized protein</fullName>
    </submittedName>
</protein>
<reference evidence="1" key="2">
    <citation type="submission" date="2021-10" db="EMBL/GenBank/DDBJ databases">
        <title>Genome of Winogradskyella sp. E313.</title>
        <authorList>
            <person name="Zhou Y."/>
        </authorList>
    </citation>
    <scope>NUCLEOTIDE SEQUENCE</scope>
    <source>
        <strain evidence="1">E313</strain>
    </source>
</reference>
<name>A0ABS8EM04_9FLAO</name>
<organism evidence="1 2">
    <name type="scientific">Winogradskyella immobilis</name>
    <dbReference type="NCBI Taxonomy" id="2816852"/>
    <lineage>
        <taxon>Bacteria</taxon>
        <taxon>Pseudomonadati</taxon>
        <taxon>Bacteroidota</taxon>
        <taxon>Flavobacteriia</taxon>
        <taxon>Flavobacteriales</taxon>
        <taxon>Flavobacteriaceae</taxon>
        <taxon>Winogradskyella</taxon>
    </lineage>
</organism>
<comment type="caution">
    <text evidence="1">The sequence shown here is derived from an EMBL/GenBank/DDBJ whole genome shotgun (WGS) entry which is preliminary data.</text>
</comment>
<sequence length="87" mass="9974">MQLSSRKPKATNYNFALAKIFDAIEDCLEKSIEDFFAEFSATLEVKLTAALSFNTGIDLIAIAIMLKYSAKLYNLFVLKQYLYQKLY</sequence>
<reference evidence="1" key="1">
    <citation type="submission" date="2021-03" db="EMBL/GenBank/DDBJ databases">
        <authorList>
            <person name="Ping X."/>
        </authorList>
    </citation>
    <scope>NUCLEOTIDE SEQUENCE</scope>
    <source>
        <strain evidence="1">E313</strain>
    </source>
</reference>
<dbReference type="RefSeq" id="WP_227476685.1">
    <property type="nucleotide sequence ID" value="NZ_JAFMPT010000006.1"/>
</dbReference>
<evidence type="ECO:0000313" key="2">
    <source>
        <dbReference type="Proteomes" id="UP000778797"/>
    </source>
</evidence>
<keyword evidence="2" id="KW-1185">Reference proteome</keyword>
<gene>
    <name evidence="1" type="ORF">J1C55_06570</name>
</gene>
<proteinExistence type="predicted"/>
<dbReference type="EMBL" id="JAFMPT010000006">
    <property type="protein sequence ID" value="MCC1484244.1"/>
    <property type="molecule type" value="Genomic_DNA"/>
</dbReference>